<gene>
    <name evidence="1" type="ORF">WUBG_00879</name>
</gene>
<reference evidence="2" key="1">
    <citation type="submission" date="2012-08" db="EMBL/GenBank/DDBJ databases">
        <title>The Genome Sequence of Wuchereria bancrofti.</title>
        <authorList>
            <person name="Nutman T.B."/>
            <person name="Fink D.L."/>
            <person name="Russ C."/>
            <person name="Young S."/>
            <person name="Zeng Q."/>
            <person name="Koehrsen M."/>
            <person name="Alvarado L."/>
            <person name="Berlin A."/>
            <person name="Chapman S.B."/>
            <person name="Chen Z."/>
            <person name="Freedman E."/>
            <person name="Gellesch M."/>
            <person name="Goldberg J."/>
            <person name="Griggs A."/>
            <person name="Gujja S."/>
            <person name="Heilman E.R."/>
            <person name="Heiman D."/>
            <person name="Hepburn T."/>
            <person name="Howarth C."/>
            <person name="Jen D."/>
            <person name="Larson L."/>
            <person name="Lewis B."/>
            <person name="Mehta T."/>
            <person name="Park D."/>
            <person name="Pearson M."/>
            <person name="Roberts A."/>
            <person name="Saif S."/>
            <person name="Shea T."/>
            <person name="Shenoy N."/>
            <person name="Sisk P."/>
            <person name="Stolte C."/>
            <person name="Sykes S."/>
            <person name="Walk T."/>
            <person name="White J."/>
            <person name="Yandava C."/>
            <person name="Haas B."/>
            <person name="Henn M.R."/>
            <person name="Nusbaum C."/>
            <person name="Birren B."/>
        </authorList>
    </citation>
    <scope>NUCLEOTIDE SEQUENCE [LARGE SCALE GENOMIC DNA]</scope>
    <source>
        <strain evidence="2">NA</strain>
    </source>
</reference>
<dbReference type="AlphaFoldDB" id="J9F134"/>
<dbReference type="Proteomes" id="UP000004810">
    <property type="component" value="Unassembled WGS sequence"/>
</dbReference>
<proteinExistence type="predicted"/>
<protein>
    <submittedName>
        <fullName evidence="1">Uncharacterized protein</fullName>
    </submittedName>
</protein>
<dbReference type="EMBL" id="ADBV01000175">
    <property type="protein sequence ID" value="EJW88208.1"/>
    <property type="molecule type" value="Genomic_DNA"/>
</dbReference>
<evidence type="ECO:0000313" key="1">
    <source>
        <dbReference type="EMBL" id="EJW88208.1"/>
    </source>
</evidence>
<comment type="caution">
    <text evidence="1">The sequence shown here is derived from an EMBL/GenBank/DDBJ whole genome shotgun (WGS) entry which is preliminary data.</text>
</comment>
<name>J9F134_WUCBA</name>
<sequence>MRNQWRSLSDDHRVSSHSKTRKYAINSYTITVALRYSEIFMRDEIEVWLGRMSQSILAYGRMGTLKPSSDGVVRFRLPGVIFVDGAHCQEVFWESLSRIFEFVFVTDVDQNWAWAQEGE</sequence>
<evidence type="ECO:0000313" key="2">
    <source>
        <dbReference type="Proteomes" id="UP000004810"/>
    </source>
</evidence>
<accession>J9F134</accession>
<organism evidence="1 2">
    <name type="scientific">Wuchereria bancrofti</name>
    <dbReference type="NCBI Taxonomy" id="6293"/>
    <lineage>
        <taxon>Eukaryota</taxon>
        <taxon>Metazoa</taxon>
        <taxon>Ecdysozoa</taxon>
        <taxon>Nematoda</taxon>
        <taxon>Chromadorea</taxon>
        <taxon>Rhabditida</taxon>
        <taxon>Spirurina</taxon>
        <taxon>Spiruromorpha</taxon>
        <taxon>Filarioidea</taxon>
        <taxon>Onchocercidae</taxon>
        <taxon>Wuchereria</taxon>
    </lineage>
</organism>